<dbReference type="Proteomes" id="UP000218598">
    <property type="component" value="Unassembled WGS sequence"/>
</dbReference>
<feature type="domain" description="GP-PDE" evidence="1">
    <location>
        <begin position="6"/>
        <end position="228"/>
    </location>
</feature>
<accession>A0A2A3YI15</accession>
<name>A0A2A3YI15_9MICO</name>
<dbReference type="PANTHER" id="PTHR46211:SF1">
    <property type="entry name" value="GLYCEROPHOSPHODIESTER PHOSPHODIESTERASE, CYTOPLASMIC"/>
    <property type="match status" value="1"/>
</dbReference>
<dbReference type="RefSeq" id="WP_096197364.1">
    <property type="nucleotide sequence ID" value="NZ_JBQQIH010000010.1"/>
</dbReference>
<evidence type="ECO:0000313" key="2">
    <source>
        <dbReference type="EMBL" id="PCC38745.1"/>
    </source>
</evidence>
<dbReference type="CDD" id="cd08556">
    <property type="entry name" value="GDPD"/>
    <property type="match status" value="1"/>
</dbReference>
<dbReference type="OrthoDB" id="9758957at2"/>
<dbReference type="GO" id="GO:0008081">
    <property type="term" value="F:phosphoric diester hydrolase activity"/>
    <property type="evidence" value="ECO:0007669"/>
    <property type="project" value="InterPro"/>
</dbReference>
<keyword evidence="3" id="KW-1185">Reference proteome</keyword>
<gene>
    <name evidence="2" type="ORF">CIK66_12500</name>
</gene>
<dbReference type="InterPro" id="IPR017946">
    <property type="entry name" value="PLC-like_Pdiesterase_TIM-brl"/>
</dbReference>
<dbReference type="InterPro" id="IPR030395">
    <property type="entry name" value="GP_PDE_dom"/>
</dbReference>
<dbReference type="PANTHER" id="PTHR46211">
    <property type="entry name" value="GLYCEROPHOSPHORYL DIESTER PHOSPHODIESTERASE"/>
    <property type="match status" value="1"/>
</dbReference>
<protein>
    <recommendedName>
        <fullName evidence="1">GP-PDE domain-containing protein</fullName>
    </recommendedName>
</protein>
<comment type="caution">
    <text evidence="2">The sequence shown here is derived from an EMBL/GenBank/DDBJ whole genome shotgun (WGS) entry which is preliminary data.</text>
</comment>
<dbReference type="SUPFAM" id="SSF51695">
    <property type="entry name" value="PLC-like phosphodiesterases"/>
    <property type="match status" value="1"/>
</dbReference>
<dbReference type="PROSITE" id="PS51704">
    <property type="entry name" value="GP_PDE"/>
    <property type="match status" value="1"/>
</dbReference>
<reference evidence="2 3" key="1">
    <citation type="journal article" date="2017" name="Elife">
        <title>Extensive horizontal gene transfer in cheese-associated bacteria.</title>
        <authorList>
            <person name="Bonham K.S."/>
            <person name="Wolfe B.E."/>
            <person name="Dutton R.J."/>
        </authorList>
    </citation>
    <scope>NUCLEOTIDE SEQUENCE [LARGE SCALE GENOMIC DNA]</scope>
    <source>
        <strain evidence="2 3">341_9</strain>
    </source>
</reference>
<dbReference type="EMBL" id="NRGR01000020">
    <property type="protein sequence ID" value="PCC38745.1"/>
    <property type="molecule type" value="Genomic_DNA"/>
</dbReference>
<evidence type="ECO:0000313" key="3">
    <source>
        <dbReference type="Proteomes" id="UP000218598"/>
    </source>
</evidence>
<dbReference type="AlphaFoldDB" id="A0A2A3YI15"/>
<evidence type="ECO:0000259" key="1">
    <source>
        <dbReference type="PROSITE" id="PS51704"/>
    </source>
</evidence>
<sequence length="233" mass="25335">MRTEPLQLVAHRGDPVHEIENTLAAVRRARADGAALIEVDLRRTADGECVLLHDPTSLRLWGVDRPVREQRTAELAPGIPLLRDALVEAAPSALLLDLPDDGPDPLLAHAVVDTVRAVRAADPSVPAPSYCGGLTAMRAVRASEPSAEIRLTWKVPEPIPDEILVELRPRSWNPPHELVDAASIAWARAHGLEVTCWTVDDARRAEELAVLGVDAITSNRAGALRRELAIHTR</sequence>
<organism evidence="2 3">
    <name type="scientific">Brachybacterium alimentarium</name>
    <dbReference type="NCBI Taxonomy" id="47845"/>
    <lineage>
        <taxon>Bacteria</taxon>
        <taxon>Bacillati</taxon>
        <taxon>Actinomycetota</taxon>
        <taxon>Actinomycetes</taxon>
        <taxon>Micrococcales</taxon>
        <taxon>Dermabacteraceae</taxon>
        <taxon>Brachybacterium</taxon>
    </lineage>
</organism>
<proteinExistence type="predicted"/>
<dbReference type="GO" id="GO:0006629">
    <property type="term" value="P:lipid metabolic process"/>
    <property type="evidence" value="ECO:0007669"/>
    <property type="project" value="InterPro"/>
</dbReference>
<dbReference type="Pfam" id="PF03009">
    <property type="entry name" value="GDPD"/>
    <property type="match status" value="2"/>
</dbReference>
<dbReference type="Gene3D" id="3.20.20.190">
    <property type="entry name" value="Phosphatidylinositol (PI) phosphodiesterase"/>
    <property type="match status" value="1"/>
</dbReference>